<protein>
    <submittedName>
        <fullName evidence="1">Nuclear transport factor 2 family protein</fullName>
    </submittedName>
</protein>
<dbReference type="SUPFAM" id="SSF54427">
    <property type="entry name" value="NTF2-like"/>
    <property type="match status" value="2"/>
</dbReference>
<sequence>MEGFDSEFKNLKDYILKITYRIWEERGVERIRDYYGEKALVKTPTSVSDNVEDVISSTYKTLQMFPDRELLGEDVIGSEDVPGTFYSSHRILSSAIHLGNGFYGSPTGSKVTYRVMADCICRENKVIDEWMVRDQSAIVKQIGLEPREFGQQLALNLKETGSAVPSAEDYVKRWEGPPDSGPLSGAAKNLAQTYQAVWEQSEFIALEKSHNRACQIHAPEGKVIYGRDQLIEFLTGYTKSFPKGSFRVHHWIVNEESSKNNRIAIRWSFSAEHTGLGSFGEPTGAPVVIMAMTHAEMQEGLVVREYHAIDEISLWMQISSYSMS</sequence>
<evidence type="ECO:0000313" key="2">
    <source>
        <dbReference type="Proteomes" id="UP000286801"/>
    </source>
</evidence>
<dbReference type="Pfam" id="PF07366">
    <property type="entry name" value="SnoaL"/>
    <property type="match status" value="1"/>
</dbReference>
<dbReference type="AlphaFoldDB" id="A0A432G2F5"/>
<dbReference type="InterPro" id="IPR032710">
    <property type="entry name" value="NTF2-like_dom_sf"/>
</dbReference>
<dbReference type="PANTHER" id="PTHR38436:SF1">
    <property type="entry name" value="ESTER CYCLASE"/>
    <property type="match status" value="1"/>
</dbReference>
<proteinExistence type="predicted"/>
<organism evidence="1 2">
    <name type="scientific">SAR324 cluster bacterium</name>
    <dbReference type="NCBI Taxonomy" id="2024889"/>
    <lineage>
        <taxon>Bacteria</taxon>
        <taxon>Deltaproteobacteria</taxon>
        <taxon>SAR324 cluster</taxon>
    </lineage>
</organism>
<dbReference type="PANTHER" id="PTHR38436">
    <property type="entry name" value="POLYKETIDE CYCLASE SNOAL-LIKE DOMAIN"/>
    <property type="match status" value="1"/>
</dbReference>
<evidence type="ECO:0000313" key="1">
    <source>
        <dbReference type="EMBL" id="RTZ77765.1"/>
    </source>
</evidence>
<dbReference type="EMBL" id="QNZL01000242">
    <property type="protein sequence ID" value="RTZ77765.1"/>
    <property type="molecule type" value="Genomic_DNA"/>
</dbReference>
<dbReference type="GO" id="GO:0030638">
    <property type="term" value="P:polyketide metabolic process"/>
    <property type="evidence" value="ECO:0007669"/>
    <property type="project" value="InterPro"/>
</dbReference>
<accession>A0A432G2F5</accession>
<name>A0A432G2F5_9DELT</name>
<dbReference type="InterPro" id="IPR009959">
    <property type="entry name" value="Cyclase_SnoaL-like"/>
</dbReference>
<gene>
    <name evidence="1" type="ORF">DSY97_09110</name>
</gene>
<dbReference type="Gene3D" id="3.10.450.50">
    <property type="match status" value="2"/>
</dbReference>
<comment type="caution">
    <text evidence="1">The sequence shown here is derived from an EMBL/GenBank/DDBJ whole genome shotgun (WGS) entry which is preliminary data.</text>
</comment>
<reference evidence="1 2" key="1">
    <citation type="submission" date="2018-06" db="EMBL/GenBank/DDBJ databases">
        <title>Combined omics and stable isotope probing to characterize newly discovered Mariana Back-Arc vent microbial communities.</title>
        <authorList>
            <person name="Trembath-Reichert E."/>
            <person name="Huber J.A."/>
        </authorList>
    </citation>
    <scope>NUCLEOTIDE SEQUENCE [LARGE SCALE GENOMIC DNA]</scope>
    <source>
        <strain evidence="1">MAG 63_1</strain>
    </source>
</reference>
<dbReference type="Proteomes" id="UP000286801">
    <property type="component" value="Unassembled WGS sequence"/>
</dbReference>